<keyword evidence="4" id="KW-1201">Platelet aggregation inhibiting toxin</keyword>
<evidence type="ECO:0000256" key="7">
    <source>
        <dbReference type="ARBA" id="ARBA00022723"/>
    </source>
</evidence>
<dbReference type="SUPFAM" id="SSF56300">
    <property type="entry name" value="Metallo-dependent phosphatases"/>
    <property type="match status" value="1"/>
</dbReference>
<dbReference type="GO" id="GO:0005886">
    <property type="term" value="C:plasma membrane"/>
    <property type="evidence" value="ECO:0007669"/>
    <property type="project" value="TreeGrafter"/>
</dbReference>
<dbReference type="InterPro" id="IPR029052">
    <property type="entry name" value="Metallo-depent_PP-like"/>
</dbReference>
<dbReference type="InterPro" id="IPR004843">
    <property type="entry name" value="Calcineurin-like_PHP"/>
</dbReference>
<evidence type="ECO:0000259" key="13">
    <source>
        <dbReference type="Pfam" id="PF00149"/>
    </source>
</evidence>
<dbReference type="PRINTS" id="PR01607">
    <property type="entry name" value="APYRASEFAMLY"/>
</dbReference>
<dbReference type="AlphaFoldDB" id="A0AAV1IWW1"/>
<dbReference type="EMBL" id="CAVLEF010000002">
    <property type="protein sequence ID" value="CAK1541648.1"/>
    <property type="molecule type" value="Genomic_DNA"/>
</dbReference>
<evidence type="ECO:0000256" key="12">
    <source>
        <dbReference type="RuleBase" id="RU362119"/>
    </source>
</evidence>
<keyword evidence="6" id="KW-0800">Toxin</keyword>
<dbReference type="Pfam" id="PF02872">
    <property type="entry name" value="5_nucleotid_C"/>
    <property type="match status" value="1"/>
</dbReference>
<keyword evidence="8 12" id="KW-0732">Signal</keyword>
<keyword evidence="10 12" id="KW-0378">Hydrolase</keyword>
<evidence type="ECO:0000256" key="11">
    <source>
        <dbReference type="ARBA" id="ARBA00023240"/>
    </source>
</evidence>
<dbReference type="PANTHER" id="PTHR11575:SF32">
    <property type="entry name" value="APYRASE-LIKE PROTEIN"/>
    <property type="match status" value="1"/>
</dbReference>
<comment type="caution">
    <text evidence="15">The sequence shown here is derived from an EMBL/GenBank/DDBJ whole genome shotgun (WGS) entry which is preliminary data.</text>
</comment>
<proteinExistence type="inferred from homology"/>
<dbReference type="CDD" id="cd07409">
    <property type="entry name" value="MPP_CD73_N"/>
    <property type="match status" value="1"/>
</dbReference>
<dbReference type="InterPro" id="IPR006146">
    <property type="entry name" value="5'-Nucleotdase_CS"/>
</dbReference>
<protein>
    <recommendedName>
        <fullName evidence="3">apyrase</fullName>
        <ecNumber evidence="3">3.6.1.5</ecNumber>
    </recommendedName>
</protein>
<name>A0AAV1IWW1_9NEOP</name>
<evidence type="ECO:0000259" key="14">
    <source>
        <dbReference type="Pfam" id="PF02872"/>
    </source>
</evidence>
<feature type="chain" id="PRO_5043111799" description="apyrase" evidence="12">
    <location>
        <begin position="17"/>
        <end position="542"/>
    </location>
</feature>
<evidence type="ECO:0000256" key="2">
    <source>
        <dbReference type="ARBA" id="ARBA00006654"/>
    </source>
</evidence>
<evidence type="ECO:0000256" key="6">
    <source>
        <dbReference type="ARBA" id="ARBA00022656"/>
    </source>
</evidence>
<keyword evidence="9 12" id="KW-0547">Nucleotide-binding</keyword>
<dbReference type="InterPro" id="IPR008334">
    <property type="entry name" value="5'-Nucleotdase_C"/>
</dbReference>
<dbReference type="GO" id="GO:0006196">
    <property type="term" value="P:AMP catabolic process"/>
    <property type="evidence" value="ECO:0007669"/>
    <property type="project" value="TreeGrafter"/>
</dbReference>
<evidence type="ECO:0000313" key="16">
    <source>
        <dbReference type="Proteomes" id="UP001497472"/>
    </source>
</evidence>
<keyword evidence="7" id="KW-0479">Metal-binding</keyword>
<reference evidence="15 16" key="1">
    <citation type="submission" date="2023-11" db="EMBL/GenBank/DDBJ databases">
        <authorList>
            <person name="Okamura Y."/>
        </authorList>
    </citation>
    <scope>NUCLEOTIDE SEQUENCE [LARGE SCALE GENOMIC DNA]</scope>
</reference>
<dbReference type="FunFam" id="3.60.21.10:FF:000020">
    <property type="entry name" value="NT5E isoform 4"/>
    <property type="match status" value="1"/>
</dbReference>
<dbReference type="GO" id="GO:0046872">
    <property type="term" value="F:metal ion binding"/>
    <property type="evidence" value="ECO:0007669"/>
    <property type="project" value="UniProtKB-KW"/>
</dbReference>
<feature type="domain" description="5'-Nucleotidase C-terminal" evidence="14">
    <location>
        <begin position="331"/>
        <end position="503"/>
    </location>
</feature>
<dbReference type="GO" id="GO:0090729">
    <property type="term" value="F:toxin activity"/>
    <property type="evidence" value="ECO:0007669"/>
    <property type="project" value="UniProtKB-KW"/>
</dbReference>
<dbReference type="PANTHER" id="PTHR11575">
    <property type="entry name" value="5'-NUCLEOTIDASE-RELATED"/>
    <property type="match status" value="1"/>
</dbReference>
<dbReference type="InterPro" id="IPR036907">
    <property type="entry name" value="5'-Nucleotdase_C_sf"/>
</dbReference>
<evidence type="ECO:0000256" key="8">
    <source>
        <dbReference type="ARBA" id="ARBA00022729"/>
    </source>
</evidence>
<comment type="similarity">
    <text evidence="2 12">Belongs to the 5'-nucleotidase family.</text>
</comment>
<dbReference type="GO" id="GO:0000166">
    <property type="term" value="F:nucleotide binding"/>
    <property type="evidence" value="ECO:0007669"/>
    <property type="project" value="UniProtKB-KW"/>
</dbReference>
<evidence type="ECO:0000256" key="10">
    <source>
        <dbReference type="ARBA" id="ARBA00022801"/>
    </source>
</evidence>
<dbReference type="GO" id="GO:0005576">
    <property type="term" value="C:extracellular region"/>
    <property type="evidence" value="ECO:0007669"/>
    <property type="project" value="UniProtKB-SubCell"/>
</dbReference>
<keyword evidence="11" id="KW-1199">Hemostasis impairing toxin</keyword>
<sequence length="542" mass="60847">MDRWIFLLMAIPYVVGQNEELYKLNIIHYNDFHAHFDEISQSGGTCMPDENNCIGGLSRLYTGIKEALEVERDSLLLNGGDTFQGTVWYNFMRWNVSQHFMNLLPKHDAHVLGNHEFDHGIEGLLPYLERLEAPMLGANVNTTFEPEMAKYVQNHVVVERNNRKIGIIGVLLTKFTADIGQLIIEDELEAINREAAILAEQNIDIIIVLSHMGYFTDQELAARMSTDVDIIVGAHTHTLLYTGSAPFGTPGGKYPTVVKQDNGHQILIVQASSYTRYLGNIKLFFDTEGKIISWEGQPVYLGTSIVKDTRMEDLLDSWRAELYPQSREVLGRSLVPLRRNSCYGGECNLGSWVCDAFLEQMLSRASGNKWNYAHLCLLGSGGLRANINPGDVTTEGLLMALPFENKLQSFDVKGKFLLEALEHSVSAAQDDPTDFYAYRMLQIGGMRNVINATAPSGSRIISSSVRCTECEVPRYSPVEPEATYTVITQNYLGNGGGGFSMLTDNRQNIQEFEIDYVALQQHMRKTQIFLQDLDGRIQVVYS</sequence>
<dbReference type="EC" id="3.6.1.5" evidence="3"/>
<feature type="signal peptide" evidence="12">
    <location>
        <begin position="1"/>
        <end position="16"/>
    </location>
</feature>
<keyword evidence="5" id="KW-0964">Secreted</keyword>
<comment type="subcellular location">
    <subcellularLocation>
        <location evidence="1">Secreted</location>
    </subcellularLocation>
</comment>
<dbReference type="SUPFAM" id="SSF55816">
    <property type="entry name" value="5'-nucleotidase (syn. UDP-sugar hydrolase), C-terminal domain"/>
    <property type="match status" value="1"/>
</dbReference>
<evidence type="ECO:0000256" key="3">
    <source>
        <dbReference type="ARBA" id="ARBA00012148"/>
    </source>
</evidence>
<evidence type="ECO:0000256" key="1">
    <source>
        <dbReference type="ARBA" id="ARBA00004613"/>
    </source>
</evidence>
<dbReference type="PROSITE" id="PS00786">
    <property type="entry name" value="5_NUCLEOTIDASE_2"/>
    <property type="match status" value="1"/>
</dbReference>
<keyword evidence="16" id="KW-1185">Reference proteome</keyword>
<dbReference type="Gene3D" id="3.60.21.10">
    <property type="match status" value="1"/>
</dbReference>
<dbReference type="Proteomes" id="UP001497472">
    <property type="component" value="Unassembled WGS sequence"/>
</dbReference>
<evidence type="ECO:0000256" key="5">
    <source>
        <dbReference type="ARBA" id="ARBA00022525"/>
    </source>
</evidence>
<dbReference type="GO" id="GO:0004050">
    <property type="term" value="F:apyrase activity"/>
    <property type="evidence" value="ECO:0007669"/>
    <property type="project" value="UniProtKB-EC"/>
</dbReference>
<evidence type="ECO:0000313" key="15">
    <source>
        <dbReference type="EMBL" id="CAK1541648.1"/>
    </source>
</evidence>
<evidence type="ECO:0000256" key="9">
    <source>
        <dbReference type="ARBA" id="ARBA00022741"/>
    </source>
</evidence>
<dbReference type="Pfam" id="PF00149">
    <property type="entry name" value="Metallophos"/>
    <property type="match status" value="1"/>
</dbReference>
<dbReference type="GO" id="GO:0008253">
    <property type="term" value="F:5'-nucleotidase activity"/>
    <property type="evidence" value="ECO:0007669"/>
    <property type="project" value="TreeGrafter"/>
</dbReference>
<gene>
    <name evidence="15" type="ORF">LNINA_LOCUS1612</name>
</gene>
<dbReference type="Gene3D" id="3.90.780.10">
    <property type="entry name" value="5'-Nucleotidase, C-terminal domain"/>
    <property type="match status" value="1"/>
</dbReference>
<evidence type="ECO:0000256" key="4">
    <source>
        <dbReference type="ARBA" id="ARBA00022442"/>
    </source>
</evidence>
<organism evidence="15 16">
    <name type="scientific">Leptosia nina</name>
    <dbReference type="NCBI Taxonomy" id="320188"/>
    <lineage>
        <taxon>Eukaryota</taxon>
        <taxon>Metazoa</taxon>
        <taxon>Ecdysozoa</taxon>
        <taxon>Arthropoda</taxon>
        <taxon>Hexapoda</taxon>
        <taxon>Insecta</taxon>
        <taxon>Pterygota</taxon>
        <taxon>Neoptera</taxon>
        <taxon>Endopterygota</taxon>
        <taxon>Lepidoptera</taxon>
        <taxon>Glossata</taxon>
        <taxon>Ditrysia</taxon>
        <taxon>Papilionoidea</taxon>
        <taxon>Pieridae</taxon>
        <taxon>Pierinae</taxon>
        <taxon>Leptosia</taxon>
    </lineage>
</organism>
<feature type="domain" description="Calcineurin-like phosphoesterase" evidence="13">
    <location>
        <begin position="25"/>
        <end position="238"/>
    </location>
</feature>
<dbReference type="InterPro" id="IPR006179">
    <property type="entry name" value="5_nucleotidase/apyrase"/>
</dbReference>
<accession>A0AAV1IWW1</accession>